<organism evidence="2">
    <name type="scientific">hydrothermal vent metagenome</name>
    <dbReference type="NCBI Taxonomy" id="652676"/>
    <lineage>
        <taxon>unclassified sequences</taxon>
        <taxon>metagenomes</taxon>
        <taxon>ecological metagenomes</taxon>
    </lineage>
</organism>
<dbReference type="AlphaFoldDB" id="A0A3B0W527"/>
<accession>A0A3B0W527</accession>
<feature type="region of interest" description="Disordered" evidence="1">
    <location>
        <begin position="21"/>
        <end position="64"/>
    </location>
</feature>
<protein>
    <submittedName>
        <fullName evidence="2">Uncharacterized protein</fullName>
    </submittedName>
</protein>
<gene>
    <name evidence="2" type="ORF">MNBD_GAMMA03-1439</name>
</gene>
<name>A0A3B0W527_9ZZZZ</name>
<proteinExistence type="predicted"/>
<feature type="non-terminal residue" evidence="2">
    <location>
        <position position="1"/>
    </location>
</feature>
<sequence>TTKTNKQRFPLYNFTQKKFKLKPKSHQKKKKQKKVKSTFKRGDFHNSRPTNNKGGGGFFKNFKH</sequence>
<evidence type="ECO:0000313" key="2">
    <source>
        <dbReference type="EMBL" id="VAW45827.1"/>
    </source>
</evidence>
<feature type="compositionally biased region" description="Basic residues" evidence="1">
    <location>
        <begin position="21"/>
        <end position="39"/>
    </location>
</feature>
<dbReference type="EMBL" id="UOFC01000080">
    <property type="protein sequence ID" value="VAW45827.1"/>
    <property type="molecule type" value="Genomic_DNA"/>
</dbReference>
<evidence type="ECO:0000256" key="1">
    <source>
        <dbReference type="SAM" id="MobiDB-lite"/>
    </source>
</evidence>
<reference evidence="2" key="1">
    <citation type="submission" date="2018-06" db="EMBL/GenBank/DDBJ databases">
        <authorList>
            <person name="Zhirakovskaya E."/>
        </authorList>
    </citation>
    <scope>NUCLEOTIDE SEQUENCE</scope>
</reference>